<evidence type="ECO:0000313" key="1">
    <source>
        <dbReference type="Proteomes" id="UP000095286"/>
    </source>
</evidence>
<accession>A0AC35TVS1</accession>
<evidence type="ECO:0000313" key="2">
    <source>
        <dbReference type="WBParaSite" id="RSKR_0000440500.1"/>
    </source>
</evidence>
<name>A0AC35TVS1_9BILA</name>
<dbReference type="WBParaSite" id="RSKR_0000440500.1">
    <property type="protein sequence ID" value="RSKR_0000440500.1"/>
    <property type="gene ID" value="RSKR_0000440500"/>
</dbReference>
<organism evidence="1 2">
    <name type="scientific">Rhabditophanes sp. KR3021</name>
    <dbReference type="NCBI Taxonomy" id="114890"/>
    <lineage>
        <taxon>Eukaryota</taxon>
        <taxon>Metazoa</taxon>
        <taxon>Ecdysozoa</taxon>
        <taxon>Nematoda</taxon>
        <taxon>Chromadorea</taxon>
        <taxon>Rhabditida</taxon>
        <taxon>Tylenchina</taxon>
        <taxon>Panagrolaimomorpha</taxon>
        <taxon>Strongyloidoidea</taxon>
        <taxon>Alloionematidae</taxon>
        <taxon>Rhabditophanes</taxon>
    </lineage>
</organism>
<sequence length="291" mass="32020">MDRQTINRLPLIGGRDLSGEVMEVGSNVSEFKRGDQVIATIPGILNGSHAEYVLTDTTNAIKKPENLSHTDAVSMVYTTATAWAALVSVGRLNPNNCQWNRVLIHGGSGGVGTSAIQLLKSWNIDKVVATASAANQGIMRELGAIPLDYNDANVREKIIAEGPFDVILSCIESDLTKWSDTSMGKWRNCIHVSIISPILEDTDRYGLPLGLLSTACKHFARNFDSLRSGRWYSYAFFTPNKDCMKYLGDALETGKMKPKVERIMGFDQMAEAYEVVGKLHGRGKTVIDYEK</sequence>
<dbReference type="Proteomes" id="UP000095286">
    <property type="component" value="Unplaced"/>
</dbReference>
<proteinExistence type="predicted"/>
<protein>
    <submittedName>
        <fullName evidence="2">PKS_ER domain-containing protein</fullName>
    </submittedName>
</protein>
<reference evidence="2" key="1">
    <citation type="submission" date="2016-11" db="UniProtKB">
        <authorList>
            <consortium name="WormBaseParasite"/>
        </authorList>
    </citation>
    <scope>IDENTIFICATION</scope>
    <source>
        <strain evidence="2">KR3021</strain>
    </source>
</reference>